<comment type="caution">
    <text evidence="2">The sequence shown here is derived from an EMBL/GenBank/DDBJ whole genome shotgun (WGS) entry which is preliminary data.</text>
</comment>
<dbReference type="Proteomes" id="UP001161691">
    <property type="component" value="Unassembled WGS sequence"/>
</dbReference>
<organism evidence="2 3">
    <name type="scientific">Cohnella hashimotonis</name>
    <dbReference type="NCBI Taxonomy" id="2826895"/>
    <lineage>
        <taxon>Bacteria</taxon>
        <taxon>Bacillati</taxon>
        <taxon>Bacillota</taxon>
        <taxon>Bacilli</taxon>
        <taxon>Bacillales</taxon>
        <taxon>Paenibacillaceae</taxon>
        <taxon>Cohnella</taxon>
    </lineage>
</organism>
<feature type="transmembrane region" description="Helical" evidence="1">
    <location>
        <begin position="86"/>
        <end position="106"/>
    </location>
</feature>
<gene>
    <name evidence="2" type="ORF">KB449_33085</name>
</gene>
<keyword evidence="1" id="KW-0812">Transmembrane</keyword>
<sequence>MIDKPYRLVIVLSAGLVAWTLLNRFAIDPGAVSFLSHKTGIAHQLRLPAWLRVLDIHIAFACLALLAGALNFANPPARGRRRRHRSVGYAYIISVLGVCITSGYMAPYATGGRPVSMAFNLLNLIWIAVTVTALVQIRRRQVVRHRQWMIRSYAFCFTNVTIHLAETVLTRLLGMRYETAYAVSVYATILILIAIAELIVRRTAGKPQKTGTFTHQ</sequence>
<reference evidence="2" key="1">
    <citation type="submission" date="2023-04" db="EMBL/GenBank/DDBJ databases">
        <title>Comparative genomic analysis of Cohnella hashimotonis sp. nov., isolated from the International Space Station.</title>
        <authorList>
            <person name="Venkateswaran K."/>
            <person name="Simpson A."/>
        </authorList>
    </citation>
    <scope>NUCLEOTIDE SEQUENCE</scope>
    <source>
        <strain evidence="2">F6_2S_P_1</strain>
    </source>
</reference>
<keyword evidence="1" id="KW-1133">Transmembrane helix</keyword>
<name>A0ABT6TV46_9BACL</name>
<dbReference type="RefSeq" id="WP_282912415.1">
    <property type="nucleotide sequence ID" value="NZ_JAGRPV010000001.1"/>
</dbReference>
<dbReference type="InterPro" id="IPR018750">
    <property type="entry name" value="DUF2306_membrane"/>
</dbReference>
<dbReference type="Pfam" id="PF10067">
    <property type="entry name" value="DUF2306"/>
    <property type="match status" value="1"/>
</dbReference>
<proteinExistence type="predicted"/>
<evidence type="ECO:0000313" key="2">
    <source>
        <dbReference type="EMBL" id="MDI4649809.1"/>
    </source>
</evidence>
<feature type="transmembrane region" description="Helical" evidence="1">
    <location>
        <begin position="50"/>
        <end position="74"/>
    </location>
</feature>
<feature type="transmembrane region" description="Helical" evidence="1">
    <location>
        <begin position="149"/>
        <end position="169"/>
    </location>
</feature>
<feature type="transmembrane region" description="Helical" evidence="1">
    <location>
        <begin position="118"/>
        <end position="137"/>
    </location>
</feature>
<protein>
    <submittedName>
        <fullName evidence="2">DUF2306 domain-containing protein</fullName>
    </submittedName>
</protein>
<feature type="transmembrane region" description="Helical" evidence="1">
    <location>
        <begin position="181"/>
        <end position="200"/>
    </location>
</feature>
<accession>A0ABT6TV46</accession>
<evidence type="ECO:0000256" key="1">
    <source>
        <dbReference type="SAM" id="Phobius"/>
    </source>
</evidence>
<keyword evidence="3" id="KW-1185">Reference proteome</keyword>
<keyword evidence="1" id="KW-0472">Membrane</keyword>
<evidence type="ECO:0000313" key="3">
    <source>
        <dbReference type="Proteomes" id="UP001161691"/>
    </source>
</evidence>
<dbReference type="EMBL" id="JAGRPV010000001">
    <property type="protein sequence ID" value="MDI4649809.1"/>
    <property type="molecule type" value="Genomic_DNA"/>
</dbReference>